<dbReference type="PANTHER" id="PTHR30290:SF9">
    <property type="entry name" value="OLIGOPEPTIDE-BINDING PROTEIN APPA"/>
    <property type="match status" value="1"/>
</dbReference>
<reference evidence="5 6" key="1">
    <citation type="submission" date="2018-06" db="EMBL/GenBank/DDBJ databases">
        <title>Genomic Encyclopedia of Type Strains, Phase IV (KMG-IV): sequencing the most valuable type-strain genomes for metagenomic binning, comparative biology and taxonomic classification.</title>
        <authorList>
            <person name="Goeker M."/>
        </authorList>
    </citation>
    <scope>NUCLEOTIDE SEQUENCE [LARGE SCALE GENOMIC DNA]</scope>
    <source>
        <strain evidence="5 6">DSM 18048</strain>
    </source>
</reference>
<evidence type="ECO:0000256" key="2">
    <source>
        <dbReference type="ARBA" id="ARBA00022448"/>
    </source>
</evidence>
<dbReference type="InterPro" id="IPR030678">
    <property type="entry name" value="Peptide/Ni-bd"/>
</dbReference>
<accession>A0A318S3P7</accession>
<organism evidence="5 6">
    <name type="scientific">Deinococcus yavapaiensis KR-236</name>
    <dbReference type="NCBI Taxonomy" id="694435"/>
    <lineage>
        <taxon>Bacteria</taxon>
        <taxon>Thermotogati</taxon>
        <taxon>Deinococcota</taxon>
        <taxon>Deinococci</taxon>
        <taxon>Deinococcales</taxon>
        <taxon>Deinococcaceae</taxon>
        <taxon>Deinococcus</taxon>
    </lineage>
</organism>
<evidence type="ECO:0000256" key="3">
    <source>
        <dbReference type="ARBA" id="ARBA00022729"/>
    </source>
</evidence>
<dbReference type="RefSeq" id="WP_110887833.1">
    <property type="nucleotide sequence ID" value="NZ_QJSX01000013.1"/>
</dbReference>
<evidence type="ECO:0000313" key="5">
    <source>
        <dbReference type="EMBL" id="PYE52065.1"/>
    </source>
</evidence>
<dbReference type="InterPro" id="IPR000914">
    <property type="entry name" value="SBP_5_dom"/>
</dbReference>
<gene>
    <name evidence="5" type="ORF">DES52_113111</name>
</gene>
<dbReference type="GO" id="GO:0042597">
    <property type="term" value="C:periplasmic space"/>
    <property type="evidence" value="ECO:0007669"/>
    <property type="project" value="UniProtKB-ARBA"/>
</dbReference>
<dbReference type="GO" id="GO:0043190">
    <property type="term" value="C:ATP-binding cassette (ABC) transporter complex"/>
    <property type="evidence" value="ECO:0007669"/>
    <property type="project" value="InterPro"/>
</dbReference>
<feature type="domain" description="Solute-binding protein family 5" evidence="4">
    <location>
        <begin position="96"/>
        <end position="477"/>
    </location>
</feature>
<evidence type="ECO:0000256" key="1">
    <source>
        <dbReference type="ARBA" id="ARBA00005695"/>
    </source>
</evidence>
<dbReference type="InterPro" id="IPR039424">
    <property type="entry name" value="SBP_5"/>
</dbReference>
<name>A0A318S3P7_9DEIO</name>
<dbReference type="PANTHER" id="PTHR30290">
    <property type="entry name" value="PERIPLASMIC BINDING COMPONENT OF ABC TRANSPORTER"/>
    <property type="match status" value="1"/>
</dbReference>
<dbReference type="OrthoDB" id="137511at2"/>
<keyword evidence="3" id="KW-0732">Signal</keyword>
<dbReference type="Proteomes" id="UP000248326">
    <property type="component" value="Unassembled WGS sequence"/>
</dbReference>
<dbReference type="PIRSF" id="PIRSF002741">
    <property type="entry name" value="MppA"/>
    <property type="match status" value="1"/>
</dbReference>
<protein>
    <submittedName>
        <fullName evidence="5">Peptide/nickel transport system substrate-binding protein</fullName>
    </submittedName>
</protein>
<dbReference type="AlphaFoldDB" id="A0A318S3P7"/>
<evidence type="ECO:0000313" key="6">
    <source>
        <dbReference type="Proteomes" id="UP000248326"/>
    </source>
</evidence>
<dbReference type="GO" id="GO:1904680">
    <property type="term" value="F:peptide transmembrane transporter activity"/>
    <property type="evidence" value="ECO:0007669"/>
    <property type="project" value="TreeGrafter"/>
</dbReference>
<dbReference type="CDD" id="cd08493">
    <property type="entry name" value="PBP2_DppA_like"/>
    <property type="match status" value="1"/>
</dbReference>
<dbReference type="Pfam" id="PF00496">
    <property type="entry name" value="SBP_bac_5"/>
    <property type="match status" value="1"/>
</dbReference>
<dbReference type="Gene3D" id="3.40.190.10">
    <property type="entry name" value="Periplasmic binding protein-like II"/>
    <property type="match status" value="1"/>
</dbReference>
<keyword evidence="6" id="KW-1185">Reference proteome</keyword>
<sequence>MSSANSSLLLTNDLCLGREHESQRHFTKAFARSCSVLLVLAGFTLPSQVGAATLVYGSGGEPFNLEGGNVSDGNSVIVHRQIYDYLVGLKPGGVDLVPALATSWNSNNAATVWTFTLRRDVKFHDGTAVNADAILFNFNRWWDPKDQYGFRNQGRTYESFGEQFGGFKGERNSLVKSAEKVNDYTIRFTLTQAVPAFPNLLAQGYFGIASPKAIRDQGAKYGTPAGVAVGSGPFKFESWRAGDRVVLSANKTYWGAKPKVDELVFRFIREPSARLNELKAGTIDFTVDLAPDNLAAVRADKNLRAVLKPSFNVGFLSLNVRNENLKNAKVREAISMAINRDALVKSFYGELGSTSTSLLPEALSWANSSKVPEKYPFDRERAKRLLADAGYPNGFSLDLWYMPVSRPYFPMPKPIAEAMAADLSAIGIKVNLKTKDWAQYLVDRNQAPGFDMYMIGWTGNYGDPDDFYSAYYGSANATADTGFNPTNIAQLLDRARLATTQADKAKLYAQVHERTYEAYVRLVLVHSRPLAAARTYVKGWVPSLLGSEPFNTISVEGKR</sequence>
<dbReference type="Gene3D" id="3.90.76.10">
    <property type="entry name" value="Dipeptide-binding Protein, Domain 1"/>
    <property type="match status" value="1"/>
</dbReference>
<dbReference type="EMBL" id="QJSX01000013">
    <property type="protein sequence ID" value="PYE52065.1"/>
    <property type="molecule type" value="Genomic_DNA"/>
</dbReference>
<proteinExistence type="inferred from homology"/>
<keyword evidence="2" id="KW-0813">Transport</keyword>
<evidence type="ECO:0000259" key="4">
    <source>
        <dbReference type="Pfam" id="PF00496"/>
    </source>
</evidence>
<dbReference type="SUPFAM" id="SSF53850">
    <property type="entry name" value="Periplasmic binding protein-like II"/>
    <property type="match status" value="1"/>
</dbReference>
<comment type="caution">
    <text evidence="5">The sequence shown here is derived from an EMBL/GenBank/DDBJ whole genome shotgun (WGS) entry which is preliminary data.</text>
</comment>
<dbReference type="Gene3D" id="3.10.105.10">
    <property type="entry name" value="Dipeptide-binding Protein, Domain 3"/>
    <property type="match status" value="1"/>
</dbReference>
<dbReference type="GO" id="GO:0015833">
    <property type="term" value="P:peptide transport"/>
    <property type="evidence" value="ECO:0007669"/>
    <property type="project" value="TreeGrafter"/>
</dbReference>
<comment type="similarity">
    <text evidence="1">Belongs to the bacterial solute-binding protein 5 family.</text>
</comment>